<organism evidence="4 5">
    <name type="scientific">Naegleria fowleri</name>
    <name type="common">Brain eating amoeba</name>
    <dbReference type="NCBI Taxonomy" id="5763"/>
    <lineage>
        <taxon>Eukaryota</taxon>
        <taxon>Discoba</taxon>
        <taxon>Heterolobosea</taxon>
        <taxon>Tetramitia</taxon>
        <taxon>Eutetramitia</taxon>
        <taxon>Vahlkampfiidae</taxon>
        <taxon>Naegleria</taxon>
    </lineage>
</organism>
<gene>
    <name evidence="4" type="ORF">FDP41_011256</name>
</gene>
<protein>
    <recommendedName>
        <fullName evidence="3">Mut7-C RNAse domain-containing protein</fullName>
    </recommendedName>
</protein>
<keyword evidence="1" id="KW-0175">Coiled coil</keyword>
<feature type="compositionally biased region" description="Acidic residues" evidence="2">
    <location>
        <begin position="29"/>
        <end position="39"/>
    </location>
</feature>
<dbReference type="VEuPathDB" id="AmoebaDB:NF0094800"/>
<dbReference type="PANTHER" id="PTHR39081:SF1">
    <property type="entry name" value="MUT7-C RNASE DOMAIN-CONTAINING PROTEIN"/>
    <property type="match status" value="1"/>
</dbReference>
<dbReference type="InterPro" id="IPR002782">
    <property type="entry name" value="Mut7-C_RNAse_dom"/>
</dbReference>
<sequence>MNDSQSQTSSSEPNPEEFHQHHHHFTSESMEENVDDQDDLEMREILEHLNEEDTEEEFEYYEREKYINHHIEENQAHENHEEEQVQNGELRFVCDTTIPGVAKHLRMLGIDTLHDNNYSQNYILYLARTQKRMILTYSLKMQKKIHQIRNNLQKKRERLEELKKRLQTLIEQEEQEAQNGKSTVVDKNCLTYDKWKDTREKLQTRIEQYEMDLSDPLLSYHYDYYLLKTKGRYNQISEVVNHFKIRYVPEKLFTRCASCSGTLRKIENKESVKHLLERNTYDDNDHFSMCNRCHQLFWGIHIENPTQREAVEKAIAFCKEYSYHGEEDDGVTLSSAKDTKSGSDNNNEAITNTSSSDQTSTSVTPSTMN</sequence>
<feature type="coiled-coil region" evidence="1">
    <location>
        <begin position="138"/>
        <end position="212"/>
    </location>
</feature>
<evidence type="ECO:0000313" key="4">
    <source>
        <dbReference type="EMBL" id="KAF0982326.1"/>
    </source>
</evidence>
<dbReference type="PANTHER" id="PTHR39081">
    <property type="entry name" value="MUT7-C DOMAIN-CONTAINING PROTEIN"/>
    <property type="match status" value="1"/>
</dbReference>
<accession>A0A6A5C3L3</accession>
<name>A0A6A5C3L3_NAEFO</name>
<feature type="region of interest" description="Disordered" evidence="2">
    <location>
        <begin position="1"/>
        <end position="39"/>
    </location>
</feature>
<proteinExistence type="predicted"/>
<dbReference type="EMBL" id="VFQX01000009">
    <property type="protein sequence ID" value="KAF0982326.1"/>
    <property type="molecule type" value="Genomic_DNA"/>
</dbReference>
<dbReference type="RefSeq" id="XP_044567039.1">
    <property type="nucleotide sequence ID" value="XM_044701644.1"/>
</dbReference>
<feature type="compositionally biased region" description="Polar residues" evidence="2">
    <location>
        <begin position="1"/>
        <end position="13"/>
    </location>
</feature>
<dbReference type="Pfam" id="PF01927">
    <property type="entry name" value="Mut7-C"/>
    <property type="match status" value="1"/>
</dbReference>
<dbReference type="Proteomes" id="UP000444721">
    <property type="component" value="Unassembled WGS sequence"/>
</dbReference>
<feature type="region of interest" description="Disordered" evidence="2">
    <location>
        <begin position="328"/>
        <end position="369"/>
    </location>
</feature>
<feature type="domain" description="Mut7-C RNAse" evidence="3">
    <location>
        <begin position="91"/>
        <end position="304"/>
    </location>
</feature>
<evidence type="ECO:0000313" key="5">
    <source>
        <dbReference type="Proteomes" id="UP000444721"/>
    </source>
</evidence>
<evidence type="ECO:0000256" key="2">
    <source>
        <dbReference type="SAM" id="MobiDB-lite"/>
    </source>
</evidence>
<evidence type="ECO:0000259" key="3">
    <source>
        <dbReference type="Pfam" id="PF01927"/>
    </source>
</evidence>
<dbReference type="VEuPathDB" id="AmoebaDB:NfTy_020390"/>
<feature type="compositionally biased region" description="Low complexity" evidence="2">
    <location>
        <begin position="351"/>
        <end position="369"/>
    </location>
</feature>
<comment type="caution">
    <text evidence="4">The sequence shown here is derived from an EMBL/GenBank/DDBJ whole genome shotgun (WGS) entry which is preliminary data.</text>
</comment>
<dbReference type="OrthoDB" id="10261556at2759"/>
<reference evidence="4 5" key="1">
    <citation type="journal article" date="2019" name="Sci. Rep.">
        <title>Nanopore sequencing improves the draft genome of the human pathogenic amoeba Naegleria fowleri.</title>
        <authorList>
            <person name="Liechti N."/>
            <person name="Schurch N."/>
            <person name="Bruggmann R."/>
            <person name="Wittwer M."/>
        </authorList>
    </citation>
    <scope>NUCLEOTIDE SEQUENCE [LARGE SCALE GENOMIC DNA]</scope>
    <source>
        <strain evidence="4 5">ATCC 30894</strain>
    </source>
</reference>
<evidence type="ECO:0000256" key="1">
    <source>
        <dbReference type="SAM" id="Coils"/>
    </source>
</evidence>
<dbReference type="GeneID" id="68118471"/>
<feature type="compositionally biased region" description="Polar residues" evidence="2">
    <location>
        <begin position="332"/>
        <end position="350"/>
    </location>
</feature>
<dbReference type="OMA" id="KTKGRYN"/>
<dbReference type="AlphaFoldDB" id="A0A6A5C3L3"/>
<keyword evidence="5" id="KW-1185">Reference proteome</keyword>
<dbReference type="VEuPathDB" id="AmoebaDB:FDP41_011256"/>